<keyword evidence="2 4" id="KW-0479">Metal-binding</keyword>
<dbReference type="InterPro" id="IPR036909">
    <property type="entry name" value="Cyt_c-like_dom_sf"/>
</dbReference>
<keyword evidence="5" id="KW-0472">Membrane</keyword>
<gene>
    <name evidence="7" type="ORF">ACFQZX_01330</name>
</gene>
<sequence>MKKFKKWAAYIAVVIVLVIVAAIAYVALALPNVGEAPNLKVAITPQRLERGKYLANYVAVCIDCHSSRKWNEFAGPIDTNHIGAGGEKFDSRVSFPGEVFVPNITPFNLKNWTDGEIYRAITTGVKKDGSAIFPIMPWQSYSKMDPEDVYSIIAYLRTLTPHEAVYPKRKLNFPLNLLVNTMPQKAQPGKVPALKDTLKYGAYLVQTAACRDCHTKADKGKPIPGMELAGGNEYNLGEMGVLQSANITPDITGIKSWSKEQFIARFKQFDSSRAKATPVKTGEFQTIMPWWRYSGMSESDLSAIYTYLRTVKPVKNKVIKFRAPEKAKG</sequence>
<dbReference type="Pfam" id="PF00034">
    <property type="entry name" value="Cytochrom_C"/>
    <property type="match status" value="1"/>
</dbReference>
<accession>A0ABW3AMI5</accession>
<dbReference type="PROSITE" id="PS51007">
    <property type="entry name" value="CYTC"/>
    <property type="match status" value="1"/>
</dbReference>
<organism evidence="7 8">
    <name type="scientific">Mucilaginibacter litoreus</name>
    <dbReference type="NCBI Taxonomy" id="1048221"/>
    <lineage>
        <taxon>Bacteria</taxon>
        <taxon>Pseudomonadati</taxon>
        <taxon>Bacteroidota</taxon>
        <taxon>Sphingobacteriia</taxon>
        <taxon>Sphingobacteriales</taxon>
        <taxon>Sphingobacteriaceae</taxon>
        <taxon>Mucilaginibacter</taxon>
    </lineage>
</organism>
<dbReference type="Gene3D" id="1.10.760.10">
    <property type="entry name" value="Cytochrome c-like domain"/>
    <property type="match status" value="2"/>
</dbReference>
<evidence type="ECO:0000256" key="5">
    <source>
        <dbReference type="SAM" id="Phobius"/>
    </source>
</evidence>
<feature type="domain" description="Cytochrome c" evidence="6">
    <location>
        <begin position="46"/>
        <end position="160"/>
    </location>
</feature>
<keyword evidence="5" id="KW-1133">Transmembrane helix</keyword>
<evidence type="ECO:0000256" key="3">
    <source>
        <dbReference type="ARBA" id="ARBA00023004"/>
    </source>
</evidence>
<dbReference type="EMBL" id="JBHTHZ010000001">
    <property type="protein sequence ID" value="MFD0792236.1"/>
    <property type="molecule type" value="Genomic_DNA"/>
</dbReference>
<evidence type="ECO:0000256" key="4">
    <source>
        <dbReference type="PROSITE-ProRule" id="PRU00433"/>
    </source>
</evidence>
<dbReference type="Proteomes" id="UP001597010">
    <property type="component" value="Unassembled WGS sequence"/>
</dbReference>
<evidence type="ECO:0000256" key="1">
    <source>
        <dbReference type="ARBA" id="ARBA00022617"/>
    </source>
</evidence>
<comment type="caution">
    <text evidence="7">The sequence shown here is derived from an EMBL/GenBank/DDBJ whole genome shotgun (WGS) entry which is preliminary data.</text>
</comment>
<evidence type="ECO:0000256" key="2">
    <source>
        <dbReference type="ARBA" id="ARBA00022723"/>
    </source>
</evidence>
<dbReference type="InterPro" id="IPR009056">
    <property type="entry name" value="Cyt_c-like_dom"/>
</dbReference>
<feature type="transmembrane region" description="Helical" evidence="5">
    <location>
        <begin position="7"/>
        <end position="30"/>
    </location>
</feature>
<protein>
    <submittedName>
        <fullName evidence="7">C-type cytochrome</fullName>
    </submittedName>
</protein>
<evidence type="ECO:0000313" key="8">
    <source>
        <dbReference type="Proteomes" id="UP001597010"/>
    </source>
</evidence>
<keyword evidence="5" id="KW-0812">Transmembrane</keyword>
<keyword evidence="8" id="KW-1185">Reference proteome</keyword>
<evidence type="ECO:0000259" key="6">
    <source>
        <dbReference type="PROSITE" id="PS51007"/>
    </source>
</evidence>
<proteinExistence type="predicted"/>
<dbReference type="InterPro" id="IPR051459">
    <property type="entry name" value="Cytochrome_c-type_DH"/>
</dbReference>
<keyword evidence="1 4" id="KW-0349">Heme</keyword>
<dbReference type="RefSeq" id="WP_377110942.1">
    <property type="nucleotide sequence ID" value="NZ_JBHTHZ010000001.1"/>
</dbReference>
<reference evidence="8" key="1">
    <citation type="journal article" date="2019" name="Int. J. Syst. Evol. Microbiol.">
        <title>The Global Catalogue of Microorganisms (GCM) 10K type strain sequencing project: providing services to taxonomists for standard genome sequencing and annotation.</title>
        <authorList>
            <consortium name="The Broad Institute Genomics Platform"/>
            <consortium name="The Broad Institute Genome Sequencing Center for Infectious Disease"/>
            <person name="Wu L."/>
            <person name="Ma J."/>
        </authorList>
    </citation>
    <scope>NUCLEOTIDE SEQUENCE [LARGE SCALE GENOMIC DNA]</scope>
    <source>
        <strain evidence="8">CCUG 61484</strain>
    </source>
</reference>
<name>A0ABW3AMI5_9SPHI</name>
<dbReference type="SUPFAM" id="SSF46626">
    <property type="entry name" value="Cytochrome c"/>
    <property type="match status" value="2"/>
</dbReference>
<keyword evidence="3 4" id="KW-0408">Iron</keyword>
<dbReference type="PANTHER" id="PTHR35008:SF4">
    <property type="entry name" value="BLL4482 PROTEIN"/>
    <property type="match status" value="1"/>
</dbReference>
<dbReference type="PANTHER" id="PTHR35008">
    <property type="entry name" value="BLL4482 PROTEIN-RELATED"/>
    <property type="match status" value="1"/>
</dbReference>
<evidence type="ECO:0000313" key="7">
    <source>
        <dbReference type="EMBL" id="MFD0792236.1"/>
    </source>
</evidence>